<gene>
    <name evidence="1" type="ordered locus">Desti_3190</name>
</gene>
<reference evidence="2" key="1">
    <citation type="submission" date="2012-06" db="EMBL/GenBank/DDBJ databases">
        <title>Complete sequence of chromosome of Desulfomonile tiedjei DSM 6799.</title>
        <authorList>
            <person name="Lucas S."/>
            <person name="Copeland A."/>
            <person name="Lapidus A."/>
            <person name="Glavina del Rio T."/>
            <person name="Dalin E."/>
            <person name="Tice H."/>
            <person name="Bruce D."/>
            <person name="Goodwin L."/>
            <person name="Pitluck S."/>
            <person name="Peters L."/>
            <person name="Ovchinnikova G."/>
            <person name="Zeytun A."/>
            <person name="Lu M."/>
            <person name="Kyrpides N."/>
            <person name="Mavromatis K."/>
            <person name="Ivanova N."/>
            <person name="Brettin T."/>
            <person name="Detter J.C."/>
            <person name="Han C."/>
            <person name="Larimer F."/>
            <person name="Land M."/>
            <person name="Hauser L."/>
            <person name="Markowitz V."/>
            <person name="Cheng J.-F."/>
            <person name="Hugenholtz P."/>
            <person name="Woyke T."/>
            <person name="Wu D."/>
            <person name="Spring S."/>
            <person name="Schroeder M."/>
            <person name="Brambilla E."/>
            <person name="Klenk H.-P."/>
            <person name="Eisen J.A."/>
        </authorList>
    </citation>
    <scope>NUCLEOTIDE SEQUENCE [LARGE SCALE GENOMIC DNA]</scope>
    <source>
        <strain evidence="2">ATCC 49306 / DSM 6799 / DCB-1</strain>
    </source>
</reference>
<dbReference type="HOGENOM" id="CLU_2715855_0_0_7"/>
<dbReference type="Proteomes" id="UP000006055">
    <property type="component" value="Chromosome"/>
</dbReference>
<dbReference type="KEGG" id="dti:Desti_3190"/>
<name>I4C8G0_DESTA</name>
<accession>I4C8G0</accession>
<evidence type="ECO:0000313" key="1">
    <source>
        <dbReference type="EMBL" id="AFM25851.1"/>
    </source>
</evidence>
<dbReference type="EMBL" id="CP003360">
    <property type="protein sequence ID" value="AFM25851.1"/>
    <property type="molecule type" value="Genomic_DNA"/>
</dbReference>
<proteinExistence type="predicted"/>
<sequence>MKREDFSLPNVTQRLLDLVFDKRKQKLMGESLVWFSVNFPAMADFHDQHDKKIIFYSVDYTIISDSDTVKVV</sequence>
<keyword evidence="2" id="KW-1185">Reference proteome</keyword>
<dbReference type="AlphaFoldDB" id="I4C8G0"/>
<protein>
    <submittedName>
        <fullName evidence="1">Uncharacterized protein</fullName>
    </submittedName>
</protein>
<evidence type="ECO:0000313" key="2">
    <source>
        <dbReference type="Proteomes" id="UP000006055"/>
    </source>
</evidence>
<organism evidence="1 2">
    <name type="scientific">Desulfomonile tiedjei (strain ATCC 49306 / DSM 6799 / DCB-1)</name>
    <dbReference type="NCBI Taxonomy" id="706587"/>
    <lineage>
        <taxon>Bacteria</taxon>
        <taxon>Pseudomonadati</taxon>
        <taxon>Thermodesulfobacteriota</taxon>
        <taxon>Desulfomonilia</taxon>
        <taxon>Desulfomonilales</taxon>
        <taxon>Desulfomonilaceae</taxon>
        <taxon>Desulfomonile</taxon>
    </lineage>
</organism>